<evidence type="ECO:0000313" key="2">
    <source>
        <dbReference type="EMBL" id="QLG64083.1"/>
    </source>
</evidence>
<organism evidence="2 3">
    <name type="scientific">Halorarum salinum</name>
    <dbReference type="NCBI Taxonomy" id="2743089"/>
    <lineage>
        <taxon>Archaea</taxon>
        <taxon>Methanobacteriati</taxon>
        <taxon>Methanobacteriota</taxon>
        <taxon>Stenosarchaea group</taxon>
        <taxon>Halobacteria</taxon>
        <taxon>Halobacteriales</taxon>
        <taxon>Haloferacaceae</taxon>
        <taxon>Halorarum</taxon>
    </lineage>
</organism>
<proteinExistence type="predicted"/>
<gene>
    <name evidence="2" type="ORF">HUG12_15660</name>
</gene>
<evidence type="ECO:0000256" key="1">
    <source>
        <dbReference type="SAM" id="MobiDB-lite"/>
    </source>
</evidence>
<dbReference type="EMBL" id="CP058579">
    <property type="protein sequence ID" value="QLG64083.1"/>
    <property type="molecule type" value="Genomic_DNA"/>
</dbReference>
<feature type="compositionally biased region" description="Acidic residues" evidence="1">
    <location>
        <begin position="266"/>
        <end position="290"/>
    </location>
</feature>
<dbReference type="Proteomes" id="UP000509626">
    <property type="component" value="Chromosome"/>
</dbReference>
<feature type="region of interest" description="Disordered" evidence="1">
    <location>
        <begin position="232"/>
        <end position="253"/>
    </location>
</feature>
<reference evidence="2 3" key="1">
    <citation type="submission" date="2020-06" db="EMBL/GenBank/DDBJ databases">
        <title>NJ-3-1, isolated from saline soil.</title>
        <authorList>
            <person name="Cui H.L."/>
            <person name="Shi X."/>
        </authorList>
    </citation>
    <scope>NUCLEOTIDE SEQUENCE [LARGE SCALE GENOMIC DNA]</scope>
    <source>
        <strain evidence="2 3">NJ-3-1</strain>
    </source>
</reference>
<name>A0A7D5QJ54_9EURY</name>
<keyword evidence="3" id="KW-1185">Reference proteome</keyword>
<feature type="compositionally biased region" description="Gly residues" evidence="1">
    <location>
        <begin position="291"/>
        <end position="302"/>
    </location>
</feature>
<protein>
    <recommendedName>
        <fullName evidence="4">DUF2213 domain-containing protein</fullName>
    </recommendedName>
</protein>
<accession>A0A7D5QJ54</accession>
<sequence length="424" mass="44318">MTMKDEHDLRVSARTAQLLASDGDAEDGPPWRFSGVAVAAGDILHMEDGTPVLITEEELRAAAETQTGEPLTVDHPRDEDGQPQYPPSTDETIGKVSKAGWLDDVEGVGYEATTHEEAVAKGVQAGSYEVSVHPTFRLGEKDDATGAYVAKDIDFRDLSVVSKGDSPSNTAQWGPNQALASYTASTDISSELTAAAGDDADVADRQGLVSSTVRGTLEALGLSASAVDETSIGAGNEGAESSADPQTPNMSDNTIETLVANHGFDEESLENMSDEDLERLEEAIDGDGGTDPDGGSGDGDGGQQTSTETDDKTLGEMTVDELGSALQEQGFVTEDNASDLVQNAQAQATKAEKVEEIVAKSDDFDEDDREDLMASADSLVEREHKRVRGELAAQIPANAGQAASLTAGATDDSVVDEYGTGVGE</sequence>
<evidence type="ECO:0000313" key="3">
    <source>
        <dbReference type="Proteomes" id="UP000509626"/>
    </source>
</evidence>
<feature type="region of interest" description="Disordered" evidence="1">
    <location>
        <begin position="398"/>
        <end position="424"/>
    </location>
</feature>
<dbReference type="AlphaFoldDB" id="A0A7D5QJ54"/>
<evidence type="ECO:0008006" key="4">
    <source>
        <dbReference type="Google" id="ProtNLM"/>
    </source>
</evidence>
<feature type="region of interest" description="Disordered" evidence="1">
    <location>
        <begin position="62"/>
        <end position="94"/>
    </location>
</feature>
<dbReference type="KEGG" id="halu:HUG12_15660"/>
<feature type="compositionally biased region" description="Polar residues" evidence="1">
    <location>
        <begin position="243"/>
        <end position="253"/>
    </location>
</feature>
<feature type="region of interest" description="Disordered" evidence="1">
    <location>
        <begin position="266"/>
        <end position="328"/>
    </location>
</feature>